<proteinExistence type="predicted"/>
<evidence type="ECO:0000313" key="2">
    <source>
        <dbReference type="Proteomes" id="UP000321397"/>
    </source>
</evidence>
<name>A0A510K8T6_9FUSO</name>
<dbReference type="AlphaFoldDB" id="A0A510K8T6"/>
<gene>
    <name evidence="1" type="ORF">JMUB3933_1562</name>
</gene>
<dbReference type="Proteomes" id="UP000321397">
    <property type="component" value="Chromosome"/>
</dbReference>
<reference evidence="1 2" key="1">
    <citation type="submission" date="2019-07" db="EMBL/GenBank/DDBJ databases">
        <title>Complete Genome Sequence of Leptotrichia wadei Strain JMUB3933.</title>
        <authorList>
            <person name="Watanabe S."/>
            <person name="Cui L."/>
        </authorList>
    </citation>
    <scope>NUCLEOTIDE SEQUENCE [LARGE SCALE GENOMIC DNA]</scope>
    <source>
        <strain evidence="1 2">JMUB3933</strain>
    </source>
</reference>
<accession>A0A510K8T6</accession>
<sequence length="42" mass="5208">MNKYLELKKIIEEFLELKRNLRKIMNYKNLIAYRILHGETNI</sequence>
<dbReference type="EMBL" id="AP019834">
    <property type="protein sequence ID" value="BBM48058.1"/>
    <property type="molecule type" value="Genomic_DNA"/>
</dbReference>
<organism evidence="1 2">
    <name type="scientific">Leptotrichia wadei</name>
    <dbReference type="NCBI Taxonomy" id="157687"/>
    <lineage>
        <taxon>Bacteria</taxon>
        <taxon>Fusobacteriati</taxon>
        <taxon>Fusobacteriota</taxon>
        <taxon>Fusobacteriia</taxon>
        <taxon>Fusobacteriales</taxon>
        <taxon>Leptotrichiaceae</taxon>
        <taxon>Leptotrichia</taxon>
    </lineage>
</organism>
<evidence type="ECO:0000313" key="1">
    <source>
        <dbReference type="EMBL" id="BBM48058.1"/>
    </source>
</evidence>
<protein>
    <submittedName>
        <fullName evidence="1">Uncharacterized protein</fullName>
    </submittedName>
</protein>